<evidence type="ECO:0000313" key="2">
    <source>
        <dbReference type="EMBL" id="KIG19256.1"/>
    </source>
</evidence>
<keyword evidence="1" id="KW-0472">Membrane</keyword>
<dbReference type="Proteomes" id="UP000031599">
    <property type="component" value="Unassembled WGS sequence"/>
</dbReference>
<name>A0A0C2D820_9BACT</name>
<keyword evidence="1" id="KW-0812">Transmembrane</keyword>
<feature type="transmembrane region" description="Helical" evidence="1">
    <location>
        <begin position="85"/>
        <end position="111"/>
    </location>
</feature>
<comment type="caution">
    <text evidence="2">The sequence shown here is derived from an EMBL/GenBank/DDBJ whole genome shotgun (WGS) entry which is preliminary data.</text>
</comment>
<protein>
    <submittedName>
        <fullName evidence="2">Uncharacterized protein</fullName>
    </submittedName>
</protein>
<keyword evidence="1" id="KW-1133">Transmembrane helix</keyword>
<dbReference type="AlphaFoldDB" id="A0A0C2D820"/>
<reference evidence="2 3" key="1">
    <citation type="submission" date="2014-12" db="EMBL/GenBank/DDBJ databases">
        <title>Genome assembly of Enhygromyxa salina DSM 15201.</title>
        <authorList>
            <person name="Sharma G."/>
            <person name="Subramanian S."/>
        </authorList>
    </citation>
    <scope>NUCLEOTIDE SEQUENCE [LARGE SCALE GENOMIC DNA]</scope>
    <source>
        <strain evidence="2 3">DSM 15201</strain>
    </source>
</reference>
<gene>
    <name evidence="2" type="ORF">DB30_03812</name>
</gene>
<evidence type="ECO:0000256" key="1">
    <source>
        <dbReference type="SAM" id="Phobius"/>
    </source>
</evidence>
<dbReference type="RefSeq" id="WP_052546170.1">
    <property type="nucleotide sequence ID" value="NZ_JMCC02000003.1"/>
</dbReference>
<proteinExistence type="predicted"/>
<sequence length="217" mass="23545">MEPVIVVALFVFGGLFTYTACERRHRARWVRFERREIASHVGPFRQSAGSVPTRDVVVQNRAPKLIRRTALWSIYMGQMAVPGGLLGLVGLFVAGIGLVSIPGLILAVRIWRVGYALLRRDPGAAAKARQLCTYALVLNAVGVTLAMILPLAGGTDLLPVAATLVIYGGVSYAHAIALRRCAELLETDSKLRTRYESGAYTTQAQQFSARAGHEIQA</sequence>
<accession>A0A0C2D820</accession>
<organism evidence="2 3">
    <name type="scientific">Enhygromyxa salina</name>
    <dbReference type="NCBI Taxonomy" id="215803"/>
    <lineage>
        <taxon>Bacteria</taxon>
        <taxon>Pseudomonadati</taxon>
        <taxon>Myxococcota</taxon>
        <taxon>Polyangia</taxon>
        <taxon>Nannocystales</taxon>
        <taxon>Nannocystaceae</taxon>
        <taxon>Enhygromyxa</taxon>
    </lineage>
</organism>
<feature type="transmembrane region" description="Helical" evidence="1">
    <location>
        <begin position="131"/>
        <end position="151"/>
    </location>
</feature>
<dbReference type="EMBL" id="JMCC02000003">
    <property type="protein sequence ID" value="KIG19256.1"/>
    <property type="molecule type" value="Genomic_DNA"/>
</dbReference>
<feature type="transmembrane region" description="Helical" evidence="1">
    <location>
        <begin position="157"/>
        <end position="178"/>
    </location>
</feature>
<evidence type="ECO:0000313" key="3">
    <source>
        <dbReference type="Proteomes" id="UP000031599"/>
    </source>
</evidence>